<dbReference type="Pfam" id="PF01490">
    <property type="entry name" value="Aa_trans"/>
    <property type="match status" value="1"/>
</dbReference>
<dbReference type="InterPro" id="IPR013057">
    <property type="entry name" value="AA_transpt_TM"/>
</dbReference>
<evidence type="ECO:0000256" key="3">
    <source>
        <dbReference type="ARBA" id="ARBA00022989"/>
    </source>
</evidence>
<feature type="transmembrane region" description="Helical" evidence="5">
    <location>
        <begin position="96"/>
        <end position="118"/>
    </location>
</feature>
<evidence type="ECO:0000313" key="8">
    <source>
        <dbReference type="Proteomes" id="UP001159363"/>
    </source>
</evidence>
<evidence type="ECO:0000256" key="2">
    <source>
        <dbReference type="ARBA" id="ARBA00022692"/>
    </source>
</evidence>
<sequence>MQESEYCDPILAMCFSSKTIQVFQVPMGHDEKLKEFDPYEMSVEKPTTLICEHPYTNCTKETGVITYDSIDSRYAETMVNFVKQNLGTGILALPNAIYHGGYLLGPICMIAVFVFSIYCKHMLVSIFDNHKLHPCHQLLVKGACQN</sequence>
<dbReference type="EMBL" id="JARBHB010000002">
    <property type="protein sequence ID" value="KAJ8891741.1"/>
    <property type="molecule type" value="Genomic_DNA"/>
</dbReference>
<evidence type="ECO:0000313" key="7">
    <source>
        <dbReference type="EMBL" id="KAJ8891741.1"/>
    </source>
</evidence>
<comment type="caution">
    <text evidence="7">The sequence shown here is derived from an EMBL/GenBank/DDBJ whole genome shotgun (WGS) entry which is preliminary data.</text>
</comment>
<keyword evidence="8" id="KW-1185">Reference proteome</keyword>
<evidence type="ECO:0000256" key="1">
    <source>
        <dbReference type="ARBA" id="ARBA00004370"/>
    </source>
</evidence>
<keyword evidence="2 5" id="KW-0812">Transmembrane</keyword>
<accession>A0ABQ9I5V6</accession>
<protein>
    <recommendedName>
        <fullName evidence="6">Amino acid transporter transmembrane domain-containing protein</fullName>
    </recommendedName>
</protein>
<evidence type="ECO:0000256" key="5">
    <source>
        <dbReference type="SAM" id="Phobius"/>
    </source>
</evidence>
<name>A0ABQ9I5V6_9NEOP</name>
<dbReference type="Proteomes" id="UP001159363">
    <property type="component" value="Chromosome 2"/>
</dbReference>
<keyword evidence="4 5" id="KW-0472">Membrane</keyword>
<evidence type="ECO:0000259" key="6">
    <source>
        <dbReference type="Pfam" id="PF01490"/>
    </source>
</evidence>
<feature type="domain" description="Amino acid transporter transmembrane" evidence="6">
    <location>
        <begin position="76"/>
        <end position="128"/>
    </location>
</feature>
<organism evidence="7 8">
    <name type="scientific">Dryococelus australis</name>
    <dbReference type="NCBI Taxonomy" id="614101"/>
    <lineage>
        <taxon>Eukaryota</taxon>
        <taxon>Metazoa</taxon>
        <taxon>Ecdysozoa</taxon>
        <taxon>Arthropoda</taxon>
        <taxon>Hexapoda</taxon>
        <taxon>Insecta</taxon>
        <taxon>Pterygota</taxon>
        <taxon>Neoptera</taxon>
        <taxon>Polyneoptera</taxon>
        <taxon>Phasmatodea</taxon>
        <taxon>Verophasmatodea</taxon>
        <taxon>Anareolatae</taxon>
        <taxon>Phasmatidae</taxon>
        <taxon>Eurycanthinae</taxon>
        <taxon>Dryococelus</taxon>
    </lineage>
</organism>
<proteinExistence type="predicted"/>
<comment type="subcellular location">
    <subcellularLocation>
        <location evidence="1">Membrane</location>
    </subcellularLocation>
</comment>
<keyword evidence="3 5" id="KW-1133">Transmembrane helix</keyword>
<gene>
    <name evidence="7" type="ORF">PR048_004276</name>
</gene>
<evidence type="ECO:0000256" key="4">
    <source>
        <dbReference type="ARBA" id="ARBA00023136"/>
    </source>
</evidence>
<reference evidence="7 8" key="1">
    <citation type="submission" date="2023-02" db="EMBL/GenBank/DDBJ databases">
        <title>LHISI_Scaffold_Assembly.</title>
        <authorList>
            <person name="Stuart O.P."/>
            <person name="Cleave R."/>
            <person name="Magrath M.J.L."/>
            <person name="Mikheyev A.S."/>
        </authorList>
    </citation>
    <scope>NUCLEOTIDE SEQUENCE [LARGE SCALE GENOMIC DNA]</scope>
    <source>
        <strain evidence="7">Daus_M_001</strain>
        <tissue evidence="7">Leg muscle</tissue>
    </source>
</reference>